<dbReference type="CDD" id="cd21950">
    <property type="entry name" value="TD_EMAP4"/>
    <property type="match status" value="1"/>
</dbReference>
<organism evidence="46 47">
    <name type="scientific">Bos mutus</name>
    <name type="common">wild yak</name>
    <dbReference type="NCBI Taxonomy" id="72004"/>
    <lineage>
        <taxon>Eukaryota</taxon>
        <taxon>Metazoa</taxon>
        <taxon>Chordata</taxon>
        <taxon>Craniata</taxon>
        <taxon>Vertebrata</taxon>
        <taxon>Euteleostomi</taxon>
        <taxon>Mammalia</taxon>
        <taxon>Eutheria</taxon>
        <taxon>Laurasiatheria</taxon>
        <taxon>Artiodactyla</taxon>
        <taxon>Ruminantia</taxon>
        <taxon>Pecora</taxon>
        <taxon>Bovidae</taxon>
        <taxon>Bovinae</taxon>
        <taxon>Bos</taxon>
    </lineage>
</organism>
<feature type="repeat" description="WD" evidence="42">
    <location>
        <begin position="1161"/>
        <end position="1193"/>
    </location>
</feature>
<evidence type="ECO:0000256" key="7">
    <source>
        <dbReference type="ARBA" id="ARBA00004613"/>
    </source>
</evidence>
<dbReference type="InterPro" id="IPR055442">
    <property type="entry name" value="Beta-prop_EML-like_2nd"/>
</dbReference>
<dbReference type="Pfam" id="PF23414">
    <property type="entry name" value="Beta-prop_EML_2"/>
    <property type="match status" value="1"/>
</dbReference>
<dbReference type="SMART" id="SM00320">
    <property type="entry name" value="WD40"/>
    <property type="match status" value="9"/>
</dbReference>
<dbReference type="GO" id="GO:0001503">
    <property type="term" value="P:ossification"/>
    <property type="evidence" value="ECO:0007669"/>
    <property type="project" value="UniProtKB-KW"/>
</dbReference>
<evidence type="ECO:0000256" key="34">
    <source>
        <dbReference type="ARBA" id="ARBA00051942"/>
    </source>
</evidence>
<dbReference type="InterPro" id="IPR011047">
    <property type="entry name" value="Quinoprotein_ADH-like_sf"/>
</dbReference>
<dbReference type="PROSITE" id="PS50294">
    <property type="entry name" value="WD_REPEATS_REGION"/>
    <property type="match status" value="1"/>
</dbReference>
<feature type="repeat" description="WD" evidence="42">
    <location>
        <begin position="1078"/>
        <end position="1110"/>
    </location>
</feature>
<feature type="compositionally biased region" description="Polar residues" evidence="44">
    <location>
        <begin position="1489"/>
        <end position="1505"/>
    </location>
</feature>
<evidence type="ECO:0000256" key="26">
    <source>
        <dbReference type="ARBA" id="ARBA00022855"/>
    </source>
</evidence>
<keyword evidence="32" id="KW-0206">Cytoskeleton</keyword>
<feature type="repeat" description="WD" evidence="42">
    <location>
        <begin position="1290"/>
        <end position="1331"/>
    </location>
</feature>
<evidence type="ECO:0000256" key="43">
    <source>
        <dbReference type="SAM" id="Coils"/>
    </source>
</evidence>
<evidence type="ECO:0000256" key="16">
    <source>
        <dbReference type="ARBA" id="ARBA00022618"/>
    </source>
</evidence>
<dbReference type="GO" id="GO:0072686">
    <property type="term" value="C:mitotic spindle"/>
    <property type="evidence" value="ECO:0007669"/>
    <property type="project" value="TreeGrafter"/>
</dbReference>
<keyword evidence="11" id="KW-0217">Developmental protein</keyword>
<dbReference type="GO" id="GO:0005776">
    <property type="term" value="C:autophagosome"/>
    <property type="evidence" value="ECO:0007669"/>
    <property type="project" value="UniProtKB-SubCell"/>
</dbReference>
<evidence type="ECO:0000256" key="33">
    <source>
        <dbReference type="ARBA" id="ARBA00023306"/>
    </source>
</evidence>
<evidence type="ECO:0000256" key="14">
    <source>
        <dbReference type="ARBA" id="ARBA00022553"/>
    </source>
</evidence>
<reference evidence="46" key="1">
    <citation type="submission" date="2019-10" db="EMBL/GenBank/DDBJ databases">
        <title>The sequence and de novo assembly of the wild yak genome.</title>
        <authorList>
            <person name="Liu Y."/>
        </authorList>
    </citation>
    <scope>NUCLEOTIDE SEQUENCE [LARGE SCALE GENOMIC DNA]</scope>
    <source>
        <strain evidence="46">WY2019</strain>
    </source>
</reference>
<dbReference type="GO" id="GO:0005794">
    <property type="term" value="C:Golgi apparatus"/>
    <property type="evidence" value="ECO:0007669"/>
    <property type="project" value="UniProtKB-SubCell"/>
</dbReference>
<keyword evidence="17" id="KW-0808">Transferase</keyword>
<evidence type="ECO:0000256" key="32">
    <source>
        <dbReference type="ARBA" id="ARBA00023212"/>
    </source>
</evidence>
<dbReference type="InterPro" id="IPR000719">
    <property type="entry name" value="Prot_kinase_dom"/>
</dbReference>
<dbReference type="Pfam" id="PF23409">
    <property type="entry name" value="Beta-prop_EML"/>
    <property type="match status" value="1"/>
</dbReference>
<evidence type="ECO:0000256" key="22">
    <source>
        <dbReference type="ARBA" id="ARBA00022776"/>
    </source>
</evidence>
<dbReference type="GO" id="GO:0005874">
    <property type="term" value="C:microtubule"/>
    <property type="evidence" value="ECO:0007669"/>
    <property type="project" value="UniProtKB-KW"/>
</dbReference>
<evidence type="ECO:0000256" key="38">
    <source>
        <dbReference type="ARBA" id="ARBA00078617"/>
    </source>
</evidence>
<keyword evidence="22" id="KW-0498">Mitosis</keyword>
<evidence type="ECO:0000313" key="47">
    <source>
        <dbReference type="Proteomes" id="UP000322234"/>
    </source>
</evidence>
<dbReference type="Pfam" id="PF03451">
    <property type="entry name" value="HELP"/>
    <property type="match status" value="1"/>
</dbReference>
<gene>
    <name evidence="46" type="ORF">E5288_WYG019472</name>
</gene>
<dbReference type="InterPro" id="IPR015943">
    <property type="entry name" value="WD40/YVTN_repeat-like_dom_sf"/>
</dbReference>
<comment type="caution">
    <text evidence="46">The sequence shown here is derived from an EMBL/GenBank/DDBJ whole genome shotgun (WGS) entry which is preliminary data.</text>
</comment>
<keyword evidence="33" id="KW-0131">Cell cycle</keyword>
<evidence type="ECO:0000256" key="30">
    <source>
        <dbReference type="ARBA" id="ARBA00023137"/>
    </source>
</evidence>
<keyword evidence="27" id="KW-0653">Protein transport</keyword>
<evidence type="ECO:0000256" key="19">
    <source>
        <dbReference type="ARBA" id="ARBA00022729"/>
    </source>
</evidence>
<keyword evidence="14" id="KW-0597">Phosphoprotein</keyword>
<dbReference type="SUPFAM" id="SSF56112">
    <property type="entry name" value="Protein kinase-like (PK-like)"/>
    <property type="match status" value="1"/>
</dbReference>
<dbReference type="GO" id="GO:0001501">
    <property type="term" value="P:skeletal system development"/>
    <property type="evidence" value="ECO:0007669"/>
    <property type="project" value="UniProtKB-ARBA"/>
</dbReference>
<evidence type="ECO:0000256" key="44">
    <source>
        <dbReference type="SAM" id="MobiDB-lite"/>
    </source>
</evidence>
<dbReference type="PROSITE" id="PS50011">
    <property type="entry name" value="PROTEIN_KINASE_DOM"/>
    <property type="match status" value="1"/>
</dbReference>
<dbReference type="PROSITE" id="PS50082">
    <property type="entry name" value="WD_REPEATS_2"/>
    <property type="match status" value="4"/>
</dbReference>
<dbReference type="InterPro" id="IPR055439">
    <property type="entry name" value="Beta-prop_EML_1st"/>
</dbReference>
<dbReference type="Gene3D" id="1.10.510.10">
    <property type="entry name" value="Transferase(Phosphotransferase) domain 1"/>
    <property type="match status" value="1"/>
</dbReference>
<feature type="compositionally biased region" description="Acidic residues" evidence="44">
    <location>
        <begin position="1514"/>
        <end position="1536"/>
    </location>
</feature>
<dbReference type="GO" id="GO:0005524">
    <property type="term" value="F:ATP binding"/>
    <property type="evidence" value="ECO:0007669"/>
    <property type="project" value="UniProtKB-KW"/>
</dbReference>
<evidence type="ECO:0000256" key="23">
    <source>
        <dbReference type="ARBA" id="ARBA00022777"/>
    </source>
</evidence>
<evidence type="ECO:0000256" key="2">
    <source>
        <dbReference type="ARBA" id="ARBA00004186"/>
    </source>
</evidence>
<evidence type="ECO:0000256" key="28">
    <source>
        <dbReference type="ARBA" id="ARBA00023034"/>
    </source>
</evidence>
<evidence type="ECO:0000256" key="37">
    <source>
        <dbReference type="ARBA" id="ARBA00072344"/>
    </source>
</evidence>
<name>A0A6B0RUB1_9CETA</name>
<dbReference type="GO" id="GO:0030496">
    <property type="term" value="C:midbody"/>
    <property type="evidence" value="ECO:0007669"/>
    <property type="project" value="UniProtKB-SubCell"/>
</dbReference>
<feature type="compositionally biased region" description="Polar residues" evidence="44">
    <location>
        <begin position="676"/>
        <end position="693"/>
    </location>
</feature>
<keyword evidence="15 42" id="KW-0853">WD repeat</keyword>
<dbReference type="FunFam" id="2.130.10.10:FF:000019">
    <property type="entry name" value="echinoderm microtubule-associated protein-like 4 isoform X2"/>
    <property type="match status" value="1"/>
</dbReference>
<dbReference type="GO" id="GO:0030154">
    <property type="term" value="P:cell differentiation"/>
    <property type="evidence" value="ECO:0007669"/>
    <property type="project" value="UniProtKB-KW"/>
</dbReference>
<feature type="repeat" description="WD" evidence="42">
    <location>
        <begin position="1403"/>
        <end position="1437"/>
    </location>
</feature>
<evidence type="ECO:0000256" key="10">
    <source>
        <dbReference type="ARBA" id="ARBA00022448"/>
    </source>
</evidence>
<dbReference type="Gene3D" id="2.130.10.10">
    <property type="entry name" value="YVTN repeat-like/Quinoprotein amine dehydrogenase"/>
    <property type="match status" value="2"/>
</dbReference>
<evidence type="ECO:0000259" key="45">
    <source>
        <dbReference type="PROSITE" id="PS50011"/>
    </source>
</evidence>
<dbReference type="GO" id="GO:0005576">
    <property type="term" value="C:extracellular region"/>
    <property type="evidence" value="ECO:0007669"/>
    <property type="project" value="UniProtKB-SubCell"/>
</dbReference>
<dbReference type="Proteomes" id="UP000322234">
    <property type="component" value="Unassembled WGS sequence"/>
</dbReference>
<evidence type="ECO:0000256" key="11">
    <source>
        <dbReference type="ARBA" id="ARBA00022473"/>
    </source>
</evidence>
<keyword evidence="25" id="KW-0067">ATP-binding</keyword>
<keyword evidence="30" id="KW-0829">Tyrosine-protein kinase</keyword>
<evidence type="ECO:0000256" key="5">
    <source>
        <dbReference type="ARBA" id="ARBA00004419"/>
    </source>
</evidence>
<evidence type="ECO:0000256" key="20">
    <source>
        <dbReference type="ARBA" id="ARBA00022737"/>
    </source>
</evidence>
<keyword evidence="23" id="KW-0418">Kinase</keyword>
<dbReference type="InterPro" id="IPR001680">
    <property type="entry name" value="WD40_rpt"/>
</dbReference>
<dbReference type="EC" id="2.7.10.2" evidence="9"/>
<evidence type="ECO:0000256" key="42">
    <source>
        <dbReference type="PROSITE-ProRule" id="PRU00221"/>
    </source>
</evidence>
<evidence type="ECO:0000256" key="1">
    <source>
        <dbReference type="ARBA" id="ARBA00004115"/>
    </source>
</evidence>
<dbReference type="PANTHER" id="PTHR13720">
    <property type="entry name" value="WD-40 REPEAT PROTEIN"/>
    <property type="match status" value="1"/>
</dbReference>
<evidence type="ECO:0000313" key="46">
    <source>
        <dbReference type="EMBL" id="MXQ90853.1"/>
    </source>
</evidence>
<dbReference type="GO" id="GO:0000226">
    <property type="term" value="P:microtubule cytoskeleton organization"/>
    <property type="evidence" value="ECO:0007669"/>
    <property type="project" value="TreeGrafter"/>
</dbReference>
<comment type="similarity">
    <text evidence="8">Belongs to the WD repeat EMAP family.</text>
</comment>
<evidence type="ECO:0000256" key="12">
    <source>
        <dbReference type="ARBA" id="ARBA00022490"/>
    </source>
</evidence>
<dbReference type="GO" id="GO:0051301">
    <property type="term" value="P:cell division"/>
    <property type="evidence" value="ECO:0007669"/>
    <property type="project" value="UniProtKB-KW"/>
</dbReference>
<keyword evidence="21" id="KW-0547">Nucleotide-binding</keyword>
<dbReference type="EMBL" id="VBQZ03000065">
    <property type="protein sequence ID" value="MXQ90853.1"/>
    <property type="molecule type" value="Genomic_DNA"/>
</dbReference>
<evidence type="ECO:0000256" key="29">
    <source>
        <dbReference type="ARBA" id="ARBA00023054"/>
    </source>
</evidence>
<keyword evidence="10" id="KW-0813">Transport</keyword>
<keyword evidence="29 43" id="KW-0175">Coiled coil</keyword>
<dbReference type="InterPro" id="IPR022049">
    <property type="entry name" value="FAM69_kinase_dom"/>
</dbReference>
<dbReference type="FunFam" id="2.130.10.10:FF:003552">
    <property type="entry name" value="Uncharacterized protein"/>
    <property type="match status" value="1"/>
</dbReference>
<dbReference type="GO" id="GO:0005815">
    <property type="term" value="C:microtubule organizing center"/>
    <property type="evidence" value="ECO:0007669"/>
    <property type="project" value="UniProtKB-SubCell"/>
</dbReference>
<accession>A0A6B0RUB1</accession>
<dbReference type="InterPro" id="IPR050630">
    <property type="entry name" value="WD_repeat_EMAP"/>
</dbReference>
<feature type="coiled-coil region" evidence="43">
    <location>
        <begin position="610"/>
        <end position="644"/>
    </location>
</feature>
<sequence>MENNTLILLPSFKSCLWNCLQMQYLGSGYTKAVYRVRLPGGAAVALKAVDFSGHDLGSCVREFGARRGCYRLAAHKLLKEMVLLERLRHPNVLQLYGYCYQDSEDIPDTLTTITELGAPVEMIQLLQTSWEDRFRICLSLGRLLHHLAHSPLGSVTLLDFRPRQFVLVDGELKVTDLDDARVEETPCTGNADCILEFPARNFTLPCSAQGWCEAMNEKRNLYNAYRFFFTYLLPHSAPPSLRPLLDSIVNATGELAWGVDETLAQLEKVLHLYRSGQYLQNSTAGSQAEYQRLPDSTIPQEDYRCWPSYHHGGCLLSVFNLAEAVDICENHAQCQAFVVTNQTTWTGRQLVFFKTGWSHVVPDPSKTTYLLQQFAEMQRFIESPSGVSDPSEKSDVALYMAGSANNSINSAPDPCLANDPEDFSGRVPLLSLTSRDLPPTLPRASSNGADRAASQVPRYGPSFGYWNSLSSQSPEAENQPQEVRSLIPTTHAAATDRRNPVSAPHLHTRTQEMEADEQHWTDLPEEMFDCTSIALGLQLLISQGIVQQKKSRPEIRGASPRLQLSKSVTVDLSTWIRDPYSVTKENSQDAMELSRQLSVGGDDSISAASTSDVQDRLSALELRVQQQEDEITVLKAALADVLRRLAISEDHVASVKKSVPSKGQPGLREAISMSCITNGSGTNRKPSHTSSVSIARKETLSSAAKSPQIRASPSPQPSSQPLQIHRQTQESKNSTPTKSIKRPSTAEKSHNSWENSDDSRNKLLKAVSTSKLISKVIKNTDNKYICFNVFSCVSTEGEYIKMFMRGRPITMFIPSDVENYDDIRTELPPEKLKLEWVYGYRGKDCRANVYLLPTGEIVYFIASVVVLFNYEERTQRHYLGHTDCVKCLAIHPDKIRIATGQIAGVDKDGRPLQPHVRVWDSVSLSTLQIIGLGTFERGVGCLDFSKADSGVHLCVIDDSNEHMLTVWDWQKKSKGAEIKTTNEVVLAVGFHPTDANIIITCGKSHIFFWTWSGNSLTKKQGVFGKYEKPKFVQCLAFLGNGDVLAGDSGGVILIWSKTTVEPTPGKGPKGVYQISKQIKAHDGSVFTLCQMRNGMLLTGGGKDRKIILWDHDLNPEREIEVPDQYGTIRAVAEGKADQFLVGTSRNFILRGTFNDGFQIEVQGHTDELWGLATHPFKDLLLTCAQDRQVCMWNSVEHRLEWTRLLDEPGHCADFHPSGTVVAIGTHSGRWFVLDAETRDLVSIHTDGNEQLSVMRYSIDGTLLAVGSHDNFIYLYAVSENGRKYSRHGKCTGHSSYITHLDWSPDNKYIMSNSGDYEILYWDIEHGCKLMRNRSECKDINWTTYTCVLGFQVFGVWPEGSDGTDINALVRSHNRKVIAVADDFCKVHLFQYPCSKAKAPSHKYSAHSSHVTNVSFTHNDSHLISTGGKDMSIIQWKLVEKLPLPQNETLADPTLTKAPPSSIESVVQSDTPTPPPSQPLNETAEEESRISSSPTLLENSLEQTVEPSEDHSEDQSEGGSEDLGEPVYEELANELSEEQSKAALPGDQQDPSSLS</sequence>
<proteinExistence type="inferred from homology"/>
<keyword evidence="26" id="KW-0892">Osteogenesis</keyword>
<evidence type="ECO:0000256" key="36">
    <source>
        <dbReference type="ARBA" id="ARBA00072258"/>
    </source>
</evidence>
<evidence type="ECO:0000256" key="13">
    <source>
        <dbReference type="ARBA" id="ARBA00022525"/>
    </source>
</evidence>
<comment type="subcellular location">
    <subcellularLocation>
        <location evidence="4">Cytoplasm</location>
        <location evidence="4">Cytoskeleton</location>
        <location evidence="4">Microtubule organizing center</location>
    </subcellularLocation>
    <subcellularLocation>
        <location evidence="2">Cytoplasm</location>
        <location evidence="2">Cytoskeleton</location>
        <location evidence="2">Spindle</location>
    </subcellularLocation>
    <subcellularLocation>
        <location evidence="5">Cytoplasmic vesicle</location>
        <location evidence="5">Autophagosome</location>
    </subcellularLocation>
    <subcellularLocation>
        <location evidence="1">Endoplasmic reticulum membrane</location>
        <topology evidence="1">Single-pass type I membrane protein</topology>
    </subcellularLocation>
    <subcellularLocation>
        <location evidence="6">Golgi apparatus</location>
    </subcellularLocation>
    <subcellularLocation>
        <location evidence="3">Midbody</location>
    </subcellularLocation>
    <subcellularLocation>
        <location evidence="7">Secreted</location>
    </subcellularLocation>
</comment>
<evidence type="ECO:0000256" key="9">
    <source>
        <dbReference type="ARBA" id="ARBA00011903"/>
    </source>
</evidence>
<evidence type="ECO:0000256" key="4">
    <source>
        <dbReference type="ARBA" id="ARBA00004267"/>
    </source>
</evidence>
<feature type="region of interest" description="Disordered" evidence="44">
    <location>
        <begin position="1448"/>
        <end position="1554"/>
    </location>
</feature>
<dbReference type="GO" id="GO:0005789">
    <property type="term" value="C:endoplasmic reticulum membrane"/>
    <property type="evidence" value="ECO:0007669"/>
    <property type="project" value="UniProtKB-SubCell"/>
</dbReference>
<keyword evidence="13" id="KW-0964">Secreted</keyword>
<evidence type="ECO:0000256" key="40">
    <source>
        <dbReference type="ARBA" id="ARBA00080589"/>
    </source>
</evidence>
<keyword evidence="16" id="KW-0132">Cell division</keyword>
<keyword evidence="19" id="KW-0732">Signal</keyword>
<evidence type="ECO:0000256" key="17">
    <source>
        <dbReference type="ARBA" id="ARBA00022679"/>
    </source>
</evidence>
<feature type="region of interest" description="Disordered" evidence="44">
    <location>
        <begin position="676"/>
        <end position="758"/>
    </location>
</feature>
<protein>
    <recommendedName>
        <fullName evidence="37">Echinoderm microtubule-associated protein-like 4</fullName>
        <ecNumber evidence="9">2.7.10.2</ecNumber>
    </recommendedName>
    <alternativeName>
        <fullName evidence="36">Extracellular tyrosine-protein kinase PKDCC</fullName>
    </alternativeName>
    <alternativeName>
        <fullName evidence="38">Protein kinase domain-containing protein, cytoplasmic</fullName>
    </alternativeName>
    <alternativeName>
        <fullName evidence="39">Protein kinase-like protein SgK493</fullName>
    </alternativeName>
    <alternativeName>
        <fullName evidence="40">Sugen kinase 493</fullName>
    </alternativeName>
    <alternativeName>
        <fullName evidence="41">Vertebrate lonesome kinase</fullName>
    </alternativeName>
</protein>
<keyword evidence="18" id="KW-0493">Microtubule</keyword>
<evidence type="ECO:0000256" key="41">
    <source>
        <dbReference type="ARBA" id="ARBA00082327"/>
    </source>
</evidence>
<evidence type="ECO:0000256" key="35">
    <source>
        <dbReference type="ARBA" id="ARBA00066072"/>
    </source>
</evidence>
<dbReference type="GO" id="GO:0015031">
    <property type="term" value="P:protein transport"/>
    <property type="evidence" value="ECO:0007669"/>
    <property type="project" value="UniProtKB-KW"/>
</dbReference>
<dbReference type="SUPFAM" id="SSF50998">
    <property type="entry name" value="Quinoprotein alcohol dehydrogenase-like"/>
    <property type="match status" value="2"/>
</dbReference>
<evidence type="ECO:0000256" key="15">
    <source>
        <dbReference type="ARBA" id="ARBA00022574"/>
    </source>
</evidence>
<evidence type="ECO:0000256" key="27">
    <source>
        <dbReference type="ARBA" id="ARBA00022927"/>
    </source>
</evidence>
<keyword evidence="31" id="KW-0325">Glycoprotein</keyword>
<keyword evidence="20" id="KW-0677">Repeat</keyword>
<dbReference type="PANTHER" id="PTHR13720:SF11">
    <property type="entry name" value="ECHINODERM MICROTUBULE-ASSOCIATED PROTEIN-LIKE 4"/>
    <property type="match status" value="1"/>
</dbReference>
<feature type="region of interest" description="Disordered" evidence="44">
    <location>
        <begin position="434"/>
        <end position="454"/>
    </location>
</feature>
<keyword evidence="28" id="KW-0333">Golgi apparatus</keyword>
<evidence type="ECO:0000256" key="31">
    <source>
        <dbReference type="ARBA" id="ARBA00023180"/>
    </source>
</evidence>
<keyword evidence="24" id="KW-0221">Differentiation</keyword>
<evidence type="ECO:0000256" key="6">
    <source>
        <dbReference type="ARBA" id="ARBA00004555"/>
    </source>
</evidence>
<evidence type="ECO:0000256" key="3">
    <source>
        <dbReference type="ARBA" id="ARBA00004214"/>
    </source>
</evidence>
<feature type="domain" description="Protein kinase" evidence="45">
    <location>
        <begin position="19"/>
        <end position="441"/>
    </location>
</feature>
<comment type="subunit">
    <text evidence="35">Homotrimer; self-association is mediated by the N-terminal coiled coil. Interacts (via WD repeats) with NUDC. Interacts with alpha- and beta-tubulin during mitosis.</text>
</comment>
<keyword evidence="47" id="KW-1185">Reference proteome</keyword>
<evidence type="ECO:0000256" key="24">
    <source>
        <dbReference type="ARBA" id="ARBA00022782"/>
    </source>
</evidence>
<evidence type="ECO:0000256" key="8">
    <source>
        <dbReference type="ARBA" id="ARBA00006489"/>
    </source>
</evidence>
<dbReference type="Pfam" id="PF12260">
    <property type="entry name" value="PIP49_C"/>
    <property type="match status" value="1"/>
</dbReference>
<feature type="compositionally biased region" description="Low complexity" evidence="44">
    <location>
        <begin position="706"/>
        <end position="723"/>
    </location>
</feature>
<evidence type="ECO:0000256" key="21">
    <source>
        <dbReference type="ARBA" id="ARBA00022741"/>
    </source>
</evidence>
<keyword evidence="12" id="KW-0963">Cytoplasm</keyword>
<dbReference type="GO" id="GO:0004715">
    <property type="term" value="F:non-membrane spanning protein tyrosine kinase activity"/>
    <property type="evidence" value="ECO:0007669"/>
    <property type="project" value="UniProtKB-EC"/>
</dbReference>
<dbReference type="InterPro" id="IPR011009">
    <property type="entry name" value="Kinase-like_dom_sf"/>
</dbReference>
<dbReference type="FunFam" id="1.10.510.10:FF:000552">
    <property type="entry name" value="extracellular tyrosine-protein kinase PKDCC isoform X5"/>
    <property type="match status" value="1"/>
</dbReference>
<dbReference type="InterPro" id="IPR005108">
    <property type="entry name" value="HELP"/>
</dbReference>
<evidence type="ECO:0000256" key="39">
    <source>
        <dbReference type="ARBA" id="ARBA00079014"/>
    </source>
</evidence>
<dbReference type="GO" id="GO:0008017">
    <property type="term" value="F:microtubule binding"/>
    <property type="evidence" value="ECO:0007669"/>
    <property type="project" value="TreeGrafter"/>
</dbReference>
<comment type="catalytic activity">
    <reaction evidence="34">
        <text>L-tyrosyl-[protein] + ATP = O-phospho-L-tyrosyl-[protein] + ADP + H(+)</text>
        <dbReference type="Rhea" id="RHEA:10596"/>
        <dbReference type="Rhea" id="RHEA-COMP:10136"/>
        <dbReference type="Rhea" id="RHEA-COMP:20101"/>
        <dbReference type="ChEBI" id="CHEBI:15378"/>
        <dbReference type="ChEBI" id="CHEBI:30616"/>
        <dbReference type="ChEBI" id="CHEBI:46858"/>
        <dbReference type="ChEBI" id="CHEBI:61978"/>
        <dbReference type="ChEBI" id="CHEBI:456216"/>
        <dbReference type="EC" id="2.7.10.2"/>
    </reaction>
    <physiologicalReaction direction="left-to-right" evidence="34">
        <dbReference type="Rhea" id="RHEA:10597"/>
    </physiologicalReaction>
</comment>
<evidence type="ECO:0000256" key="25">
    <source>
        <dbReference type="ARBA" id="ARBA00022840"/>
    </source>
</evidence>
<feature type="compositionally biased region" description="Basic and acidic residues" evidence="44">
    <location>
        <begin position="744"/>
        <end position="758"/>
    </location>
</feature>
<evidence type="ECO:0000256" key="18">
    <source>
        <dbReference type="ARBA" id="ARBA00022701"/>
    </source>
</evidence>